<evidence type="ECO:0000259" key="4">
    <source>
        <dbReference type="PROSITE" id="PS50977"/>
    </source>
</evidence>
<dbReference type="PANTHER" id="PTHR30328:SF54">
    <property type="entry name" value="HTH-TYPE TRANSCRIPTIONAL REPRESSOR SCO4008"/>
    <property type="match status" value="1"/>
</dbReference>
<organism evidence="5 6">
    <name type="scientific">Allostreptomyces psammosilenae</name>
    <dbReference type="NCBI Taxonomy" id="1892865"/>
    <lineage>
        <taxon>Bacteria</taxon>
        <taxon>Bacillati</taxon>
        <taxon>Actinomycetota</taxon>
        <taxon>Actinomycetes</taxon>
        <taxon>Kitasatosporales</taxon>
        <taxon>Streptomycetaceae</taxon>
        <taxon>Allostreptomyces</taxon>
    </lineage>
</organism>
<dbReference type="SUPFAM" id="SSF46689">
    <property type="entry name" value="Homeodomain-like"/>
    <property type="match status" value="1"/>
</dbReference>
<dbReference type="Gene3D" id="1.10.357.10">
    <property type="entry name" value="Tetracycline Repressor, domain 2"/>
    <property type="match status" value="1"/>
</dbReference>
<dbReference type="Pfam" id="PF00440">
    <property type="entry name" value="TetR_N"/>
    <property type="match status" value="1"/>
</dbReference>
<dbReference type="InterPro" id="IPR050109">
    <property type="entry name" value="HTH-type_TetR-like_transc_reg"/>
</dbReference>
<gene>
    <name evidence="5" type="ORF">FHU37_004289</name>
</gene>
<feature type="DNA-binding region" description="H-T-H motif" evidence="2">
    <location>
        <begin position="29"/>
        <end position="48"/>
    </location>
</feature>
<dbReference type="InterPro" id="IPR009057">
    <property type="entry name" value="Homeodomain-like_sf"/>
</dbReference>
<dbReference type="GO" id="GO:0006355">
    <property type="term" value="P:regulation of DNA-templated transcription"/>
    <property type="evidence" value="ECO:0007669"/>
    <property type="project" value="UniProtKB-ARBA"/>
</dbReference>
<dbReference type="InterPro" id="IPR041467">
    <property type="entry name" value="Sco4008_C"/>
</dbReference>
<evidence type="ECO:0000256" key="2">
    <source>
        <dbReference type="PROSITE-ProRule" id="PRU00335"/>
    </source>
</evidence>
<dbReference type="PROSITE" id="PS50977">
    <property type="entry name" value="HTH_TETR_2"/>
    <property type="match status" value="1"/>
</dbReference>
<reference evidence="5 6" key="1">
    <citation type="submission" date="2020-07" db="EMBL/GenBank/DDBJ databases">
        <title>Sequencing the genomes of 1000 actinobacteria strains.</title>
        <authorList>
            <person name="Klenk H.-P."/>
        </authorList>
    </citation>
    <scope>NUCLEOTIDE SEQUENCE [LARGE SCALE GENOMIC DNA]</scope>
    <source>
        <strain evidence="5 6">DSM 42178</strain>
    </source>
</reference>
<dbReference type="InterPro" id="IPR001647">
    <property type="entry name" value="HTH_TetR"/>
</dbReference>
<protein>
    <submittedName>
        <fullName evidence="5">AcrR family transcriptional regulator</fullName>
    </submittedName>
</protein>
<keyword evidence="6" id="KW-1185">Reference proteome</keyword>
<keyword evidence="1 2" id="KW-0238">DNA-binding</keyword>
<evidence type="ECO:0000313" key="5">
    <source>
        <dbReference type="EMBL" id="NYI07346.1"/>
    </source>
</evidence>
<feature type="compositionally biased region" description="Low complexity" evidence="3">
    <location>
        <begin position="187"/>
        <end position="198"/>
    </location>
</feature>
<dbReference type="PRINTS" id="PR00455">
    <property type="entry name" value="HTHTETR"/>
</dbReference>
<name>A0A852ZYD1_9ACTN</name>
<dbReference type="GO" id="GO:0003677">
    <property type="term" value="F:DNA binding"/>
    <property type="evidence" value="ECO:0007669"/>
    <property type="project" value="UniProtKB-UniRule"/>
</dbReference>
<dbReference type="PANTHER" id="PTHR30328">
    <property type="entry name" value="TRANSCRIPTIONAL REPRESSOR"/>
    <property type="match status" value="1"/>
</dbReference>
<dbReference type="Proteomes" id="UP000567795">
    <property type="component" value="Unassembled WGS sequence"/>
</dbReference>
<dbReference type="InterPro" id="IPR036271">
    <property type="entry name" value="Tet_transcr_reg_TetR-rel_C_sf"/>
</dbReference>
<feature type="region of interest" description="Disordered" evidence="3">
    <location>
        <begin position="187"/>
        <end position="211"/>
    </location>
</feature>
<proteinExistence type="predicted"/>
<accession>A0A852ZYD1</accession>
<dbReference type="Pfam" id="PF17926">
    <property type="entry name" value="TetR_C_21"/>
    <property type="match status" value="1"/>
</dbReference>
<evidence type="ECO:0000256" key="1">
    <source>
        <dbReference type="ARBA" id="ARBA00023125"/>
    </source>
</evidence>
<evidence type="ECO:0000256" key="3">
    <source>
        <dbReference type="SAM" id="MobiDB-lite"/>
    </source>
</evidence>
<dbReference type="EMBL" id="JACBZD010000001">
    <property type="protein sequence ID" value="NYI07346.1"/>
    <property type="molecule type" value="Genomic_DNA"/>
</dbReference>
<dbReference type="SUPFAM" id="SSF48498">
    <property type="entry name" value="Tetracyclin repressor-like, C-terminal domain"/>
    <property type="match status" value="1"/>
</dbReference>
<sequence>MPRNADATRARLLQAATDEFAEHGVAGARVDRIARAAGVNKNLIYVYFGSKEQLFDAVLEAHLTRVHDEVPFTAQDLPGYTARMFDFALAHPEVVRLSSWYALERRQHGPSPTEVAAYRVKLDAIAAGQRSGTPGARFTPSALLSFVFALAGAWTVANPLGVPVDASDPERLAEARRAAAEAVRLLSAATPAADGDAPLGPPPPTSTHQDA</sequence>
<evidence type="ECO:0000313" key="6">
    <source>
        <dbReference type="Proteomes" id="UP000567795"/>
    </source>
</evidence>
<dbReference type="RefSeq" id="WP_179815780.1">
    <property type="nucleotide sequence ID" value="NZ_JACBZD010000001.1"/>
</dbReference>
<comment type="caution">
    <text evidence="5">The sequence shown here is derived from an EMBL/GenBank/DDBJ whole genome shotgun (WGS) entry which is preliminary data.</text>
</comment>
<feature type="domain" description="HTH tetR-type" evidence="4">
    <location>
        <begin position="6"/>
        <end position="66"/>
    </location>
</feature>
<dbReference type="AlphaFoldDB" id="A0A852ZYD1"/>